<proteinExistence type="predicted"/>
<organism evidence="6">
    <name type="scientific">Zooxanthella nutricula</name>
    <dbReference type="NCBI Taxonomy" id="1333877"/>
    <lineage>
        <taxon>Eukaryota</taxon>
        <taxon>Sar</taxon>
        <taxon>Alveolata</taxon>
        <taxon>Dinophyceae</taxon>
        <taxon>Peridiniales</taxon>
        <taxon>Peridiniales incertae sedis</taxon>
        <taxon>Zooxanthella</taxon>
    </lineage>
</organism>
<accession>A0A6U9DIT8</accession>
<evidence type="ECO:0000256" key="4">
    <source>
        <dbReference type="ARBA" id="ARBA00023136"/>
    </source>
</evidence>
<evidence type="ECO:0000256" key="5">
    <source>
        <dbReference type="SAM" id="Phobius"/>
    </source>
</evidence>
<evidence type="ECO:0000256" key="2">
    <source>
        <dbReference type="ARBA" id="ARBA00022692"/>
    </source>
</evidence>
<gene>
    <name evidence="6" type="ORF">BRAN1462_LOCUS30795</name>
</gene>
<comment type="subcellular location">
    <subcellularLocation>
        <location evidence="1">Membrane</location>
        <topology evidence="1">Multi-pass membrane protein</topology>
    </subcellularLocation>
</comment>
<feature type="transmembrane region" description="Helical" evidence="5">
    <location>
        <begin position="41"/>
        <end position="61"/>
    </location>
</feature>
<name>A0A6U9DIT8_9DINO</name>
<dbReference type="InterPro" id="IPR013714">
    <property type="entry name" value="Golgi_TVP15"/>
</dbReference>
<dbReference type="EMBL" id="HBGW01048324">
    <property type="protein sequence ID" value="CAD9578987.1"/>
    <property type="molecule type" value="Transcribed_RNA"/>
</dbReference>
<feature type="transmembrane region" description="Helical" evidence="5">
    <location>
        <begin position="67"/>
        <end position="88"/>
    </location>
</feature>
<keyword evidence="4 5" id="KW-0472">Membrane</keyword>
<dbReference type="GO" id="GO:0016020">
    <property type="term" value="C:membrane"/>
    <property type="evidence" value="ECO:0007669"/>
    <property type="project" value="UniProtKB-SubCell"/>
</dbReference>
<feature type="transmembrane region" description="Helical" evidence="5">
    <location>
        <begin position="118"/>
        <end position="137"/>
    </location>
</feature>
<evidence type="ECO:0000256" key="3">
    <source>
        <dbReference type="ARBA" id="ARBA00022989"/>
    </source>
</evidence>
<feature type="transmembrane region" description="Helical" evidence="5">
    <location>
        <begin position="143"/>
        <end position="162"/>
    </location>
</feature>
<dbReference type="AlphaFoldDB" id="A0A6U9DIT8"/>
<evidence type="ECO:0000256" key="1">
    <source>
        <dbReference type="ARBA" id="ARBA00004141"/>
    </source>
</evidence>
<keyword evidence="2 5" id="KW-0812">Transmembrane</keyword>
<sequence length="254" mass="27865">MALRGDFQGGASGGQTHMGVSLGASGLDGNIAIEKYMKWHWGFFGGAVLVTATAVGTQIHWISHFTFAPATFLFEIFLLLFGILMLVLDTPVPHVQNHPHVMATRFHIYKFALFMTRFTGRGIMYLFLASLVFGALWDTGINWFLGAVSTIYLVILGVLAIGKGCIMSNKLNQVRDTIQGAGHAAERYVPSGQTGLSIDQLKLMVESATNKPDLFNKDELAYVMNALSFKPNNEGHISLDELKFWLAPGPPMLI</sequence>
<evidence type="ECO:0000313" key="6">
    <source>
        <dbReference type="EMBL" id="CAD9578987.1"/>
    </source>
</evidence>
<dbReference type="Pfam" id="PF08507">
    <property type="entry name" value="COPI_assoc"/>
    <property type="match status" value="1"/>
</dbReference>
<keyword evidence="3 5" id="KW-1133">Transmembrane helix</keyword>
<protein>
    <submittedName>
        <fullName evidence="6">Uncharacterized protein</fullName>
    </submittedName>
</protein>
<reference evidence="6" key="1">
    <citation type="submission" date="2021-01" db="EMBL/GenBank/DDBJ databases">
        <authorList>
            <person name="Corre E."/>
            <person name="Pelletier E."/>
            <person name="Niang G."/>
            <person name="Scheremetjew M."/>
            <person name="Finn R."/>
            <person name="Kale V."/>
            <person name="Holt S."/>
            <person name="Cochrane G."/>
            <person name="Meng A."/>
            <person name="Brown T."/>
            <person name="Cohen L."/>
        </authorList>
    </citation>
    <scope>NUCLEOTIDE SEQUENCE</scope>
    <source>
        <strain evidence="6">RCC3387</strain>
    </source>
</reference>